<dbReference type="PANTHER" id="PTHR47332:SF4">
    <property type="entry name" value="SET DOMAIN-CONTAINING PROTEIN 5"/>
    <property type="match status" value="1"/>
</dbReference>
<keyword evidence="3" id="KW-1185">Reference proteome</keyword>
<feature type="domain" description="SET" evidence="1">
    <location>
        <begin position="1"/>
        <end position="67"/>
    </location>
</feature>
<proteinExistence type="predicted"/>
<reference evidence="2 3" key="1">
    <citation type="journal article" date="2018" name="PLoS ONE">
        <title>The draft genome of Kipferlia bialata reveals reductive genome evolution in fornicate parasites.</title>
        <authorList>
            <person name="Tanifuji G."/>
            <person name="Takabayashi S."/>
            <person name="Kume K."/>
            <person name="Takagi M."/>
            <person name="Nakayama T."/>
            <person name="Kamikawa R."/>
            <person name="Inagaki Y."/>
            <person name="Hashimoto T."/>
        </authorList>
    </citation>
    <scope>NUCLEOTIDE SEQUENCE [LARGE SCALE GENOMIC DNA]</scope>
    <source>
        <strain evidence="2">NY0173</strain>
    </source>
</reference>
<dbReference type="InterPro" id="IPR001214">
    <property type="entry name" value="SET_dom"/>
</dbReference>
<dbReference type="PANTHER" id="PTHR47332">
    <property type="entry name" value="SET DOMAIN-CONTAINING PROTEIN 5"/>
    <property type="match status" value="1"/>
</dbReference>
<dbReference type="Proteomes" id="UP000265618">
    <property type="component" value="Unassembled WGS sequence"/>
</dbReference>
<sequence>NAEIVYTNGFGVMDKGERKTAVVLDGAMFNHSCDSSTMRHWDEEKQHMTFYAIRDIKADEEITTSYFSTRKTYSQRQESGLKLGFQCQCERCDPGQPGQERDELRATSDARMERFQRLRAKVPTILQHMSSDTTVLRRHHEDMIAVLRAEFDTKADQLKDTLDDGIWMACLFKDMAYAKQRAQECYDTLVIAQGAECSETRQHKRYITNPALHTELKRLKGE</sequence>
<dbReference type="PROSITE" id="PS50280">
    <property type="entry name" value="SET"/>
    <property type="match status" value="1"/>
</dbReference>
<gene>
    <name evidence="2" type="ORF">KIPB_009296</name>
</gene>
<dbReference type="SUPFAM" id="SSF82199">
    <property type="entry name" value="SET domain"/>
    <property type="match status" value="1"/>
</dbReference>
<comment type="caution">
    <text evidence="2">The sequence shown here is derived from an EMBL/GenBank/DDBJ whole genome shotgun (WGS) entry which is preliminary data.</text>
</comment>
<evidence type="ECO:0000259" key="1">
    <source>
        <dbReference type="PROSITE" id="PS50280"/>
    </source>
</evidence>
<organism evidence="2 3">
    <name type="scientific">Kipferlia bialata</name>
    <dbReference type="NCBI Taxonomy" id="797122"/>
    <lineage>
        <taxon>Eukaryota</taxon>
        <taxon>Metamonada</taxon>
        <taxon>Carpediemonas-like organisms</taxon>
        <taxon>Kipferlia</taxon>
    </lineage>
</organism>
<dbReference type="EMBL" id="BDIP01003112">
    <property type="protein sequence ID" value="GIQ87291.1"/>
    <property type="molecule type" value="Genomic_DNA"/>
</dbReference>
<accession>A0A9K3D3E2</accession>
<evidence type="ECO:0000313" key="3">
    <source>
        <dbReference type="Proteomes" id="UP000265618"/>
    </source>
</evidence>
<dbReference type="InterPro" id="IPR046341">
    <property type="entry name" value="SET_dom_sf"/>
</dbReference>
<feature type="non-terminal residue" evidence="2">
    <location>
        <position position="1"/>
    </location>
</feature>
<dbReference type="CDD" id="cd20071">
    <property type="entry name" value="SET_SMYD"/>
    <property type="match status" value="1"/>
</dbReference>
<dbReference type="Pfam" id="PF00856">
    <property type="entry name" value="SET"/>
    <property type="match status" value="1"/>
</dbReference>
<dbReference type="InterPro" id="IPR053185">
    <property type="entry name" value="SET_domain_protein"/>
</dbReference>
<protein>
    <recommendedName>
        <fullName evidence="1">SET domain-containing protein</fullName>
    </recommendedName>
</protein>
<dbReference type="Gene3D" id="2.170.270.10">
    <property type="entry name" value="SET domain"/>
    <property type="match status" value="1"/>
</dbReference>
<name>A0A9K3D3E2_9EUKA</name>
<evidence type="ECO:0000313" key="2">
    <source>
        <dbReference type="EMBL" id="GIQ87291.1"/>
    </source>
</evidence>
<dbReference type="AlphaFoldDB" id="A0A9K3D3E2"/>
<dbReference type="OrthoDB" id="265717at2759"/>